<sequence>MSSTSCGRASCSPSTCRSGCDDRTGRLPEGAPPRRPAAVVRRAGRCDRLGAAPRGRLEHRRAGVLRRAPRNLRYPAVRGDHADGGRPRRDRARRARHGPARPAPHERDGRRGGTSRRHPAGPHEAAGHRGHLGQPAVRGDHRLRRRRCGGDPAVPVLSSPALPLAHATAGGDAERWWELAGVLVLAGLAAAYGRGVQELWRRGGRGSAVGAARAAAFAGGIAAVVVAQSPPVHRFAEDSFTGHMIQHMILLVVAGPLLAAGAAGLPLSLALPRRARLSWSRLRAGAVGRWLRGPLHRGIVVGTSQVAVLWFWHLPAPYLSALGHPAAHAAEHASFVLAAWLLWSAVLAPGRHRLAGPAAFLLLFATGMAAAALGAVLTLAPAPLYPAGVLAEGDPLTDQQLAGLAMWIPMDVVDGVLALALFARWLSRQERRTPGDRELAPPPAEEVTG</sequence>
<keyword evidence="3 7" id="KW-0812">Transmembrane</keyword>
<evidence type="ECO:0000256" key="3">
    <source>
        <dbReference type="ARBA" id="ARBA00022692"/>
    </source>
</evidence>
<dbReference type="Pfam" id="PF09678">
    <property type="entry name" value="Caa3_CtaG"/>
    <property type="match status" value="1"/>
</dbReference>
<feature type="transmembrane region" description="Helical" evidence="7">
    <location>
        <begin position="332"/>
        <end position="348"/>
    </location>
</feature>
<dbReference type="InterPro" id="IPR019108">
    <property type="entry name" value="Caa3_assmbl_CtaG-rel"/>
</dbReference>
<evidence type="ECO:0000313" key="9">
    <source>
        <dbReference type="Proteomes" id="UP000320011"/>
    </source>
</evidence>
<dbReference type="GO" id="GO:0005886">
    <property type="term" value="C:plasma membrane"/>
    <property type="evidence" value="ECO:0007669"/>
    <property type="project" value="UniProtKB-SubCell"/>
</dbReference>
<protein>
    <submittedName>
        <fullName evidence="8">Cytochrome c oxidase assembly protein</fullName>
    </submittedName>
</protein>
<accession>A0A557ZW05</accession>
<evidence type="ECO:0000256" key="7">
    <source>
        <dbReference type="SAM" id="Phobius"/>
    </source>
</evidence>
<keyword evidence="5 7" id="KW-0472">Membrane</keyword>
<gene>
    <name evidence="8" type="ORF">FNH05_36765</name>
</gene>
<evidence type="ECO:0000256" key="5">
    <source>
        <dbReference type="ARBA" id="ARBA00023136"/>
    </source>
</evidence>
<feature type="transmembrane region" description="Helical" evidence="7">
    <location>
        <begin position="293"/>
        <end position="312"/>
    </location>
</feature>
<feature type="transmembrane region" description="Helical" evidence="7">
    <location>
        <begin position="360"/>
        <end position="384"/>
    </location>
</feature>
<keyword evidence="4 7" id="KW-1133">Transmembrane helix</keyword>
<reference evidence="8 9" key="1">
    <citation type="submission" date="2019-07" db="EMBL/GenBank/DDBJ databases">
        <authorList>
            <person name="Duangmal K."/>
            <person name="Teo W.F.A."/>
        </authorList>
    </citation>
    <scope>NUCLEOTIDE SEQUENCE [LARGE SCALE GENOMIC DNA]</scope>
    <source>
        <strain evidence="8 9">TBRC 6029</strain>
    </source>
</reference>
<proteinExistence type="predicted"/>
<dbReference type="AlphaFoldDB" id="A0A557ZW05"/>
<feature type="transmembrane region" description="Helical" evidence="7">
    <location>
        <begin position="248"/>
        <end position="272"/>
    </location>
</feature>
<evidence type="ECO:0000256" key="6">
    <source>
        <dbReference type="SAM" id="MobiDB-lite"/>
    </source>
</evidence>
<evidence type="ECO:0000256" key="1">
    <source>
        <dbReference type="ARBA" id="ARBA00004651"/>
    </source>
</evidence>
<dbReference type="EMBL" id="VJWX01000780">
    <property type="protein sequence ID" value="TVT16185.1"/>
    <property type="molecule type" value="Genomic_DNA"/>
</dbReference>
<feature type="compositionally biased region" description="Basic residues" evidence="6">
    <location>
        <begin position="88"/>
        <end position="99"/>
    </location>
</feature>
<evidence type="ECO:0000313" key="8">
    <source>
        <dbReference type="EMBL" id="TVT16185.1"/>
    </source>
</evidence>
<comment type="caution">
    <text evidence="8">The sequence shown here is derived from an EMBL/GenBank/DDBJ whole genome shotgun (WGS) entry which is preliminary data.</text>
</comment>
<feature type="region of interest" description="Disordered" evidence="6">
    <location>
        <begin position="1"/>
        <end position="139"/>
    </location>
</feature>
<organism evidence="8 9">
    <name type="scientific">Amycolatopsis rhizosphaerae</name>
    <dbReference type="NCBI Taxonomy" id="2053003"/>
    <lineage>
        <taxon>Bacteria</taxon>
        <taxon>Bacillati</taxon>
        <taxon>Actinomycetota</taxon>
        <taxon>Actinomycetes</taxon>
        <taxon>Pseudonocardiales</taxon>
        <taxon>Pseudonocardiaceae</taxon>
        <taxon>Amycolatopsis</taxon>
    </lineage>
</organism>
<dbReference type="OrthoDB" id="259025at2"/>
<evidence type="ECO:0000256" key="4">
    <source>
        <dbReference type="ARBA" id="ARBA00022989"/>
    </source>
</evidence>
<reference evidence="8 9" key="2">
    <citation type="submission" date="2019-08" db="EMBL/GenBank/DDBJ databases">
        <title>Amycolatopsis acidicola sp. nov., isolated from peat swamp forest soil.</title>
        <authorList>
            <person name="Srisuk N."/>
        </authorList>
    </citation>
    <scope>NUCLEOTIDE SEQUENCE [LARGE SCALE GENOMIC DNA]</scope>
    <source>
        <strain evidence="8 9">TBRC 6029</strain>
    </source>
</reference>
<feature type="transmembrane region" description="Helical" evidence="7">
    <location>
        <begin position="404"/>
        <end position="423"/>
    </location>
</feature>
<dbReference type="Proteomes" id="UP000320011">
    <property type="component" value="Unassembled WGS sequence"/>
</dbReference>
<keyword evidence="2" id="KW-1003">Cell membrane</keyword>
<keyword evidence="9" id="KW-1185">Reference proteome</keyword>
<comment type="subcellular location">
    <subcellularLocation>
        <location evidence="1">Cell membrane</location>
        <topology evidence="1">Multi-pass membrane protein</topology>
    </subcellularLocation>
</comment>
<feature type="compositionally biased region" description="Polar residues" evidence="6">
    <location>
        <begin position="1"/>
        <end position="17"/>
    </location>
</feature>
<evidence type="ECO:0000256" key="2">
    <source>
        <dbReference type="ARBA" id="ARBA00022475"/>
    </source>
</evidence>
<feature type="compositionally biased region" description="Basic and acidic residues" evidence="6">
    <location>
        <begin position="78"/>
        <end position="87"/>
    </location>
</feature>
<feature type="compositionally biased region" description="Basic residues" evidence="6">
    <location>
        <begin position="57"/>
        <end position="70"/>
    </location>
</feature>
<name>A0A557ZW05_9PSEU</name>